<dbReference type="RefSeq" id="WP_186970953.1">
    <property type="nucleotide sequence ID" value="NZ_JACOOU010000001.1"/>
</dbReference>
<keyword evidence="5" id="KW-0175">Coiled coil</keyword>
<dbReference type="Pfam" id="PF00746">
    <property type="entry name" value="Gram_pos_anchor"/>
    <property type="match status" value="1"/>
</dbReference>
<dbReference type="EMBL" id="JACOOU010000001">
    <property type="protein sequence ID" value="MBC5671176.1"/>
    <property type="molecule type" value="Genomic_DNA"/>
</dbReference>
<comment type="caution">
    <text evidence="10">The sequence shown here is derived from an EMBL/GenBank/DDBJ whole genome shotgun (WGS) entry which is preliminary data.</text>
</comment>
<keyword evidence="7" id="KW-0472">Membrane</keyword>
<dbReference type="Pfam" id="PF17802">
    <property type="entry name" value="SpaA"/>
    <property type="match status" value="2"/>
</dbReference>
<proteinExistence type="predicted"/>
<reference evidence="10 11" key="1">
    <citation type="submission" date="2020-08" db="EMBL/GenBank/DDBJ databases">
        <title>Genome public.</title>
        <authorList>
            <person name="Liu C."/>
            <person name="Sun Q."/>
        </authorList>
    </citation>
    <scope>NUCLEOTIDE SEQUENCE [LARGE SCALE GENOMIC DNA]</scope>
    <source>
        <strain evidence="10 11">NSJ-34</strain>
    </source>
</reference>
<evidence type="ECO:0000313" key="11">
    <source>
        <dbReference type="Proteomes" id="UP000654573"/>
    </source>
</evidence>
<keyword evidence="7" id="KW-1133">Transmembrane helix</keyword>
<keyword evidence="2" id="KW-0964">Secreted</keyword>
<evidence type="ECO:0000256" key="1">
    <source>
        <dbReference type="ARBA" id="ARBA00022512"/>
    </source>
</evidence>
<organism evidence="10 11">
    <name type="scientific">Blautia celeris</name>
    <dbReference type="NCBI Taxonomy" id="2763026"/>
    <lineage>
        <taxon>Bacteria</taxon>
        <taxon>Bacillati</taxon>
        <taxon>Bacillota</taxon>
        <taxon>Clostridia</taxon>
        <taxon>Lachnospirales</taxon>
        <taxon>Lachnospiraceae</taxon>
        <taxon>Blautia</taxon>
    </lineage>
</organism>
<dbReference type="InterPro" id="IPR055384">
    <property type="entry name" value="DUF7604"/>
</dbReference>
<dbReference type="Pfam" id="PF24558">
    <property type="entry name" value="DUF7604"/>
    <property type="match status" value="1"/>
</dbReference>
<feature type="region of interest" description="Disordered" evidence="6">
    <location>
        <begin position="109"/>
        <end position="130"/>
    </location>
</feature>
<dbReference type="InterPro" id="IPR013783">
    <property type="entry name" value="Ig-like_fold"/>
</dbReference>
<feature type="compositionally biased region" description="Acidic residues" evidence="6">
    <location>
        <begin position="116"/>
        <end position="130"/>
    </location>
</feature>
<evidence type="ECO:0000313" key="10">
    <source>
        <dbReference type="EMBL" id="MBC5671176.1"/>
    </source>
</evidence>
<feature type="domain" description="VWFA" evidence="9">
    <location>
        <begin position="1277"/>
        <end position="1464"/>
    </location>
</feature>
<accession>A0ABR7F9Q7</accession>
<evidence type="ECO:0000256" key="2">
    <source>
        <dbReference type="ARBA" id="ARBA00022525"/>
    </source>
</evidence>
<dbReference type="Pfam" id="PF00092">
    <property type="entry name" value="VWA"/>
    <property type="match status" value="1"/>
</dbReference>
<dbReference type="SUPFAM" id="SSF53300">
    <property type="entry name" value="vWA-like"/>
    <property type="match status" value="2"/>
</dbReference>
<keyword evidence="1" id="KW-0134">Cell wall</keyword>
<feature type="region of interest" description="Disordered" evidence="6">
    <location>
        <begin position="31"/>
        <end position="96"/>
    </location>
</feature>
<keyword evidence="7" id="KW-0812">Transmembrane</keyword>
<feature type="coiled-coil region" evidence="5">
    <location>
        <begin position="350"/>
        <end position="377"/>
    </location>
</feature>
<sequence>MKSNIKKRVLAVVLCMVLMLSTGISTMADGEVAAGTPAPESGASQEPATASVEGEAVEGETVEGEQTPAEQSTETQEETPTEPSAAESKDEPAADINSVSGVTELVGSNGIQNEASEQETETDLTEQEPEVEIVSEATELKQEFTDEAGNVTQRVIANIPEGAFQANASEITMEVNYLDEAAENHVKELMTAALPENEILGDYILYDIKFKVNGEVTEPQKAIAITFEGSGLHIEDTKKANVFYLDPADPEVQDDKDEIVEITQKSEMIENLQNAGQSIENIDEYDLSEISVKEDGTADQILMEGRISTVYGCYVEKTPVQVLEYSDDDVTINVNAYTEDAIPAGASLKVVPLRSDNEETEEKYKEVEEQLNKKAENEEYDIAGFLAYDISFINEIGEEVEPNGDVKVTINYNQEAIPEGMEEDSNLDVTVMHLEENNTGDVKAVVDMAVDTSNVVTVETTDDAKVKKAEFVTDSFSAYTITWKRSYYKAKVTAHYGYMDGSAFREFPDSFITGISSAFDDISSTTVVDLRDERHLGNVEGYSFKEIRLDNANDGTLANYLKRGDNTYQLYFSKDNKGYTFWTNLEYSGNEKDIYYIFTENSDDAGDIAEPVPSVAKRANQVDEKNNNYNLELDVSSSIGSITDKAKLDVLLIIDRSGSMDNDDKMSDAKVAAEKLLSTLHDNNSLNLQYSLVSFSGKSNDGRESNASIDQPWTQSVSDMYTAIRALKANDGTNYQAAFRKAKSLLTDSKVRKSASQVVIFLTDGLPTSYIGDSSSTGTATNYYDVENARSELQTLSGVEYFYGIGFGSAFEELSGTGYNVLKALTEGGTVKIGKNDISCSGAPASIERKMFSAGKLEDLNDVFSSIASTVTKIACKNVTVTDTLSQYVESSDTTTYRLRITRKADKTVVVETNEELWSQSTTTPVITGTAGYNKTQDESKENNHIPLNLAGLTGTKLATNGKTITCILPSDYELSPDYTYTLIINDVDVSEQAFKDYKDNNGYNAVGQTDTGTFSRQEGFFSNDNDKAKMTYTVNDVPKEVMFPHPVVQIVGNASLVFEKVDQDGNPLAGATFALYNKPEQEGEELGEPIKSEIISGADGKIVIEDLEDGTYILKETAPPDGYLVTTDTWTVQVKKGVAILLNKSGDEITKITNWSYSQGLNKDKKVQLNNWDERTYDITLSASSLITSVTEESQQPIDVVMVLDTSGSMRWDCEYDQLYASQKIKDLDAGTYYLHENGIWYQIWKSGQYWKIKYHNYSGNAGTIRNNQDAADTYSYGITTEKRYTIYKEIASPTTRIDALKTAASGFIDQLAAKSPGSQVAIVPFASGVGTVTDLSNVGLNQSELTAAINELVADGATQTSDAVEEAYNIIKKAQNPTLATSSNPKYVIVLTDGAANEGYKDDAVVYADKLKNTQDGNAGVFTIGFGLDSETSEWLSQLASKAGWNYTANNANELINAFDFIIDATTTGITIPNAVIRDYIDPRFEVVESSLPDGATLGVDDNGNQYVEWKTSILPSSEDSDGNSVPGWRATFTVKAKDDYIGGNAVKTNMEGSGIIIGDKTIPFINPTVNVKATLDTSPYEVTIYKGDTIPVYTTQTGDETIQSKMASIDKWFVNEYEGVSADKFTFKWYSDKECTQEVNISELASPENSVVYYLKVTYNAGDHTEESDANTIEPGDTVSHHAGEITTGDAIDDNIVEATDTYTVNVISGKLQLIKKLEQDATNDQIFSFIVEKKNDDETYTEMATVEINVPEGTKAGMEVSPSENELKKLEGLSRGEYRIRESDTDGYTLLYASIGTDTNTECSLSSDVKAATFKLGYIINKTDENVIKNNYTYDAKDGGVLGVAIFTNGKVDNWQIVKKSSSEGETSLWLPDAEFTLTASNLKSADDKPLVYNGKSNVNGIIEWKLGDKPVASADFEPDTYILEETKAPTGYMVSGDKWTITINYKGGKPIIKCGDAVISSDSTIAAGIYTYVYENTPIYQLPSTGGKGIYWYSIGGMLLMMAAALILYKNKSRGVLKS</sequence>
<dbReference type="Proteomes" id="UP000654573">
    <property type="component" value="Unassembled WGS sequence"/>
</dbReference>
<evidence type="ECO:0000256" key="4">
    <source>
        <dbReference type="ARBA" id="ARBA00023088"/>
    </source>
</evidence>
<dbReference type="CDD" id="cd00198">
    <property type="entry name" value="vWFA"/>
    <property type="match status" value="2"/>
</dbReference>
<evidence type="ECO:0000256" key="8">
    <source>
        <dbReference type="SAM" id="SignalP"/>
    </source>
</evidence>
<feature type="transmembrane region" description="Helical" evidence="7">
    <location>
        <begin position="1995"/>
        <end position="2014"/>
    </location>
</feature>
<evidence type="ECO:0000256" key="6">
    <source>
        <dbReference type="SAM" id="MobiDB-lite"/>
    </source>
</evidence>
<feature type="chain" id="PRO_5046894669" evidence="8">
    <location>
        <begin position="28"/>
        <end position="2024"/>
    </location>
</feature>
<feature type="domain" description="VWFA" evidence="9">
    <location>
        <begin position="649"/>
        <end position="867"/>
    </location>
</feature>
<protein>
    <submittedName>
        <fullName evidence="10">VWA domain-containing protein</fullName>
    </submittedName>
</protein>
<evidence type="ECO:0000256" key="7">
    <source>
        <dbReference type="SAM" id="Phobius"/>
    </source>
</evidence>
<dbReference type="Pfam" id="PF13519">
    <property type="entry name" value="VWA_2"/>
    <property type="match status" value="1"/>
</dbReference>
<dbReference type="InterPro" id="IPR041033">
    <property type="entry name" value="SpaA_PFL_dom_1"/>
</dbReference>
<name>A0ABR7F9Q7_9FIRM</name>
<dbReference type="PANTHER" id="PTHR10579">
    <property type="entry name" value="CALCIUM-ACTIVATED CHLORIDE CHANNEL REGULATOR"/>
    <property type="match status" value="1"/>
</dbReference>
<keyword evidence="4" id="KW-0572">Peptidoglycan-anchor</keyword>
<feature type="compositionally biased region" description="Low complexity" evidence="6">
    <location>
        <begin position="64"/>
        <end position="74"/>
    </location>
</feature>
<evidence type="ECO:0000256" key="5">
    <source>
        <dbReference type="SAM" id="Coils"/>
    </source>
</evidence>
<dbReference type="NCBIfam" id="TIGR01167">
    <property type="entry name" value="LPXTG_anchor"/>
    <property type="match status" value="1"/>
</dbReference>
<dbReference type="PROSITE" id="PS50234">
    <property type="entry name" value="VWFA"/>
    <property type="match status" value="2"/>
</dbReference>
<feature type="signal peptide" evidence="8">
    <location>
        <begin position="1"/>
        <end position="27"/>
    </location>
</feature>
<dbReference type="SUPFAM" id="SSF49478">
    <property type="entry name" value="Cna protein B-type domain"/>
    <property type="match status" value="1"/>
</dbReference>
<dbReference type="InterPro" id="IPR051266">
    <property type="entry name" value="CLCR"/>
</dbReference>
<dbReference type="InterPro" id="IPR019931">
    <property type="entry name" value="LPXTG_anchor"/>
</dbReference>
<dbReference type="InterPro" id="IPR036465">
    <property type="entry name" value="vWFA_dom_sf"/>
</dbReference>
<dbReference type="Gene3D" id="3.40.50.410">
    <property type="entry name" value="von Willebrand factor, type A domain"/>
    <property type="match status" value="2"/>
</dbReference>
<keyword evidence="3 8" id="KW-0732">Signal</keyword>
<dbReference type="SMART" id="SM00327">
    <property type="entry name" value="VWA"/>
    <property type="match status" value="2"/>
</dbReference>
<evidence type="ECO:0000256" key="3">
    <source>
        <dbReference type="ARBA" id="ARBA00022729"/>
    </source>
</evidence>
<dbReference type="Gene3D" id="2.60.40.10">
    <property type="entry name" value="Immunoglobulins"/>
    <property type="match status" value="2"/>
</dbReference>
<keyword evidence="11" id="KW-1185">Reference proteome</keyword>
<evidence type="ECO:0000259" key="9">
    <source>
        <dbReference type="PROSITE" id="PS50234"/>
    </source>
</evidence>
<gene>
    <name evidence="10" type="ORF">H8S76_02870</name>
</gene>
<dbReference type="InterPro" id="IPR002035">
    <property type="entry name" value="VWF_A"/>
</dbReference>
<dbReference type="PANTHER" id="PTHR10579:SF43">
    <property type="entry name" value="ZINC FINGER (C3HC4-TYPE RING FINGER) FAMILY PROTEIN"/>
    <property type="match status" value="1"/>
</dbReference>